<dbReference type="HOGENOM" id="CLU_3145352_0_0_1"/>
<reference evidence="1" key="2">
    <citation type="submission" date="2018-08" db="UniProtKB">
        <authorList>
            <consortium name="EnsemblPlants"/>
        </authorList>
    </citation>
    <scope>IDENTIFICATION</scope>
    <source>
        <strain evidence="1">Yugu1</strain>
    </source>
</reference>
<sequence length="49" mass="4940">MADDDYNDDMDMGLGAAPLAAGSQVLGGVICLAEPRNGRGAPQSCCAIQ</sequence>
<organism evidence="1 2">
    <name type="scientific">Setaria italica</name>
    <name type="common">Foxtail millet</name>
    <name type="synonym">Panicum italicum</name>
    <dbReference type="NCBI Taxonomy" id="4555"/>
    <lineage>
        <taxon>Eukaryota</taxon>
        <taxon>Viridiplantae</taxon>
        <taxon>Streptophyta</taxon>
        <taxon>Embryophyta</taxon>
        <taxon>Tracheophyta</taxon>
        <taxon>Spermatophyta</taxon>
        <taxon>Magnoliopsida</taxon>
        <taxon>Liliopsida</taxon>
        <taxon>Poales</taxon>
        <taxon>Poaceae</taxon>
        <taxon>PACMAD clade</taxon>
        <taxon>Panicoideae</taxon>
        <taxon>Panicodae</taxon>
        <taxon>Paniceae</taxon>
        <taxon>Cenchrinae</taxon>
        <taxon>Setaria</taxon>
    </lineage>
</organism>
<name>K3ZPN7_SETIT</name>
<dbReference type="InParanoid" id="K3ZPN7"/>
<dbReference type="Gramene" id="KQK93914">
    <property type="protein sequence ID" value="KQK93914"/>
    <property type="gene ID" value="SETIT_028567mg"/>
</dbReference>
<protein>
    <submittedName>
        <fullName evidence="1">Uncharacterized protein</fullName>
    </submittedName>
</protein>
<evidence type="ECO:0000313" key="1">
    <source>
        <dbReference type="EnsemblPlants" id="KQK93914"/>
    </source>
</evidence>
<dbReference type="Proteomes" id="UP000004995">
    <property type="component" value="Unassembled WGS sequence"/>
</dbReference>
<dbReference type="EMBL" id="AGNK02004712">
    <property type="status" value="NOT_ANNOTATED_CDS"/>
    <property type="molecule type" value="Genomic_DNA"/>
</dbReference>
<keyword evidence="2" id="KW-1185">Reference proteome</keyword>
<reference evidence="2" key="1">
    <citation type="journal article" date="2012" name="Nat. Biotechnol.">
        <title>Reference genome sequence of the model plant Setaria.</title>
        <authorList>
            <person name="Bennetzen J.L."/>
            <person name="Schmutz J."/>
            <person name="Wang H."/>
            <person name="Percifield R."/>
            <person name="Hawkins J."/>
            <person name="Pontaroli A.C."/>
            <person name="Estep M."/>
            <person name="Feng L."/>
            <person name="Vaughn J.N."/>
            <person name="Grimwood J."/>
            <person name="Jenkins J."/>
            <person name="Barry K."/>
            <person name="Lindquist E."/>
            <person name="Hellsten U."/>
            <person name="Deshpande S."/>
            <person name="Wang X."/>
            <person name="Wu X."/>
            <person name="Mitros T."/>
            <person name="Triplett J."/>
            <person name="Yang X."/>
            <person name="Ye C.Y."/>
            <person name="Mauro-Herrera M."/>
            <person name="Wang L."/>
            <person name="Li P."/>
            <person name="Sharma M."/>
            <person name="Sharma R."/>
            <person name="Ronald P.C."/>
            <person name="Panaud O."/>
            <person name="Kellogg E.A."/>
            <person name="Brutnell T.P."/>
            <person name="Doust A.N."/>
            <person name="Tuskan G.A."/>
            <person name="Rokhsar D."/>
            <person name="Devos K.M."/>
        </authorList>
    </citation>
    <scope>NUCLEOTIDE SEQUENCE [LARGE SCALE GENOMIC DNA]</scope>
    <source>
        <strain evidence="2">cv. Yugu1</strain>
    </source>
</reference>
<proteinExistence type="predicted"/>
<dbReference type="EnsemblPlants" id="KQK93914">
    <property type="protein sequence ID" value="KQK93914"/>
    <property type="gene ID" value="SETIT_028567mg"/>
</dbReference>
<accession>K3ZPN7</accession>
<dbReference type="AlphaFoldDB" id="K3ZPN7"/>
<evidence type="ECO:0000313" key="2">
    <source>
        <dbReference type="Proteomes" id="UP000004995"/>
    </source>
</evidence>